<gene>
    <name evidence="1" type="ORF">SCHPADRAFT_689253</name>
</gene>
<reference evidence="1 2" key="1">
    <citation type="submission" date="2015-04" db="EMBL/GenBank/DDBJ databases">
        <title>Complete genome sequence of Schizopora paradoxa KUC8140, a cosmopolitan wood degrader in East Asia.</title>
        <authorList>
            <consortium name="DOE Joint Genome Institute"/>
            <person name="Min B."/>
            <person name="Park H."/>
            <person name="Jang Y."/>
            <person name="Kim J.-J."/>
            <person name="Kim K.H."/>
            <person name="Pangilinan J."/>
            <person name="Lipzen A."/>
            <person name="Riley R."/>
            <person name="Grigoriev I.V."/>
            <person name="Spatafora J.W."/>
            <person name="Choi I.-G."/>
        </authorList>
    </citation>
    <scope>NUCLEOTIDE SEQUENCE [LARGE SCALE GENOMIC DNA]</scope>
    <source>
        <strain evidence="1 2">KUC8140</strain>
    </source>
</reference>
<dbReference type="AlphaFoldDB" id="A0A0H2R3T2"/>
<dbReference type="EMBL" id="KQ086204">
    <property type="protein sequence ID" value="KLO06474.1"/>
    <property type="molecule type" value="Genomic_DNA"/>
</dbReference>
<proteinExistence type="predicted"/>
<protein>
    <submittedName>
        <fullName evidence="1">Uncharacterized protein</fullName>
    </submittedName>
</protein>
<accession>A0A0H2R3T2</accession>
<dbReference type="InParanoid" id="A0A0H2R3T2"/>
<dbReference type="Proteomes" id="UP000053477">
    <property type="component" value="Unassembled WGS sequence"/>
</dbReference>
<keyword evidence="2" id="KW-1185">Reference proteome</keyword>
<organism evidence="1 2">
    <name type="scientific">Schizopora paradoxa</name>
    <dbReference type="NCBI Taxonomy" id="27342"/>
    <lineage>
        <taxon>Eukaryota</taxon>
        <taxon>Fungi</taxon>
        <taxon>Dikarya</taxon>
        <taxon>Basidiomycota</taxon>
        <taxon>Agaricomycotina</taxon>
        <taxon>Agaricomycetes</taxon>
        <taxon>Hymenochaetales</taxon>
        <taxon>Schizoporaceae</taxon>
        <taxon>Schizopora</taxon>
    </lineage>
</organism>
<sequence length="141" mass="16105">MSEDIKFEDAAMEDSSANSFPDFPLDINRPSLDFFKPIFRNGTPRARPRPHFWTQPSPGLSLRRAWEALPSDGAHPLRKRSCHRYSPARRECHRRCSGSSLQHSTVRDHQALPVGGGLDTQLMISFRLIFMPGEIVRRAHL</sequence>
<evidence type="ECO:0000313" key="2">
    <source>
        <dbReference type="Proteomes" id="UP000053477"/>
    </source>
</evidence>
<name>A0A0H2R3T2_9AGAM</name>
<evidence type="ECO:0000313" key="1">
    <source>
        <dbReference type="EMBL" id="KLO06474.1"/>
    </source>
</evidence>